<proteinExistence type="inferred from homology"/>
<feature type="transmembrane region" description="Helical" evidence="6">
    <location>
        <begin position="192"/>
        <end position="214"/>
    </location>
</feature>
<dbReference type="AlphaFoldDB" id="A0A7D5K1F8"/>
<reference evidence="7 8" key="1">
    <citation type="submission" date="2020-07" db="EMBL/GenBank/DDBJ databases">
        <title>Gai3-2, isolated from salt lake.</title>
        <authorList>
            <person name="Cui H."/>
            <person name="Shi X."/>
        </authorList>
    </citation>
    <scope>NUCLEOTIDE SEQUENCE [LARGE SCALE GENOMIC DNA]</scope>
    <source>
        <strain evidence="7 8">Gai3-2</strain>
    </source>
</reference>
<gene>
    <name evidence="7" type="ORF">HUG10_09980</name>
</gene>
<dbReference type="PANTHER" id="PTHR21716">
    <property type="entry name" value="TRANSMEMBRANE PROTEIN"/>
    <property type="match status" value="1"/>
</dbReference>
<feature type="transmembrane region" description="Helical" evidence="6">
    <location>
        <begin position="57"/>
        <end position="80"/>
    </location>
</feature>
<dbReference type="InterPro" id="IPR002549">
    <property type="entry name" value="AI-2E-like"/>
</dbReference>
<dbReference type="GeneID" id="56029163"/>
<keyword evidence="3 6" id="KW-0812">Transmembrane</keyword>
<organism evidence="7 8">
    <name type="scientific">Halorarum halophilum</name>
    <dbReference type="NCBI Taxonomy" id="2743090"/>
    <lineage>
        <taxon>Archaea</taxon>
        <taxon>Methanobacteriati</taxon>
        <taxon>Methanobacteriota</taxon>
        <taxon>Stenosarchaea group</taxon>
        <taxon>Halobacteria</taxon>
        <taxon>Halobacteriales</taxon>
        <taxon>Haloferacaceae</taxon>
        <taxon>Halorarum</taxon>
    </lineage>
</organism>
<feature type="transmembrane region" description="Helical" evidence="6">
    <location>
        <begin position="220"/>
        <end position="242"/>
    </location>
</feature>
<feature type="transmembrane region" description="Helical" evidence="6">
    <location>
        <begin position="133"/>
        <end position="158"/>
    </location>
</feature>
<comment type="similarity">
    <text evidence="2">Belongs to the autoinducer-2 exporter (AI-2E) (TC 2.A.86) family.</text>
</comment>
<comment type="subcellular location">
    <subcellularLocation>
        <location evidence="1">Membrane</location>
        <topology evidence="1">Multi-pass membrane protein</topology>
    </subcellularLocation>
</comment>
<accession>A0A7D5K1F8</accession>
<evidence type="ECO:0000256" key="3">
    <source>
        <dbReference type="ARBA" id="ARBA00022692"/>
    </source>
</evidence>
<protein>
    <submittedName>
        <fullName evidence="7">AI-2E family transporter</fullName>
    </submittedName>
</protein>
<evidence type="ECO:0000313" key="7">
    <source>
        <dbReference type="EMBL" id="QLG27861.1"/>
    </source>
</evidence>
<dbReference type="Pfam" id="PF01594">
    <property type="entry name" value="AI-2E_transport"/>
    <property type="match status" value="1"/>
</dbReference>
<dbReference type="EMBL" id="CP058529">
    <property type="protein sequence ID" value="QLG27861.1"/>
    <property type="molecule type" value="Genomic_DNA"/>
</dbReference>
<feature type="transmembrane region" description="Helical" evidence="6">
    <location>
        <begin position="249"/>
        <end position="271"/>
    </location>
</feature>
<keyword evidence="4 6" id="KW-1133">Transmembrane helix</keyword>
<evidence type="ECO:0000256" key="4">
    <source>
        <dbReference type="ARBA" id="ARBA00022989"/>
    </source>
</evidence>
<dbReference type="Proteomes" id="UP000509750">
    <property type="component" value="Chromosome"/>
</dbReference>
<dbReference type="KEGG" id="halg:HUG10_09980"/>
<evidence type="ECO:0000256" key="5">
    <source>
        <dbReference type="ARBA" id="ARBA00023136"/>
    </source>
</evidence>
<keyword evidence="8" id="KW-1185">Reference proteome</keyword>
<evidence type="ECO:0000256" key="2">
    <source>
        <dbReference type="ARBA" id="ARBA00009773"/>
    </source>
</evidence>
<feature type="transmembrane region" description="Helical" evidence="6">
    <location>
        <begin position="291"/>
        <end position="318"/>
    </location>
</feature>
<evidence type="ECO:0000313" key="8">
    <source>
        <dbReference type="Proteomes" id="UP000509750"/>
    </source>
</evidence>
<dbReference type="GO" id="GO:0016020">
    <property type="term" value="C:membrane"/>
    <property type="evidence" value="ECO:0007669"/>
    <property type="project" value="UniProtKB-SubCell"/>
</dbReference>
<dbReference type="PANTHER" id="PTHR21716:SF4">
    <property type="entry name" value="TRANSMEMBRANE PROTEIN 245"/>
    <property type="match status" value="1"/>
</dbReference>
<dbReference type="OrthoDB" id="137390at2157"/>
<keyword evidence="5 6" id="KW-0472">Membrane</keyword>
<dbReference type="RefSeq" id="WP_179169436.1">
    <property type="nucleotide sequence ID" value="NZ_CP058529.1"/>
</dbReference>
<sequence length="336" mass="35945">MNVSKGFLLVLIAALLVLSAALVLPFMQYFLLAVLLAYVLAPLQHRLTDRTEPRIAAALLVLGATVAVIIPLVFVVRATAAEAMTLLDRLREGELTLDGFEAVIQRFTGVEIDLTAALRSALSEVGTEGVGSVVGIFGVLTHAAIGLGLTVFLLFYFLKDGDRFVDWLRRTTPLPEDVQDQLYEEIDGITGAVLAGHVLVAIIQGVLAGLGLFATAIPNAAFWTAVMIVLSLLPIVGSFLVWGPAVVYLVAIGQPIPAVLLFVYGTVVVGISDDYLRPVVVDRYAQLNPSVIIIGVLGGIYVIGFMGIFFGPIVIGALRATLDVFREQYGSPDGWR</sequence>
<evidence type="ECO:0000256" key="6">
    <source>
        <dbReference type="SAM" id="Phobius"/>
    </source>
</evidence>
<evidence type="ECO:0000256" key="1">
    <source>
        <dbReference type="ARBA" id="ARBA00004141"/>
    </source>
</evidence>
<name>A0A7D5K1F8_9EURY</name>